<dbReference type="Pfam" id="PF00171">
    <property type="entry name" value="Aldedh"/>
    <property type="match status" value="1"/>
</dbReference>
<dbReference type="Gene3D" id="3.40.605.10">
    <property type="entry name" value="Aldehyde Dehydrogenase, Chain A, domain 1"/>
    <property type="match status" value="1"/>
</dbReference>
<dbReference type="InterPro" id="IPR016163">
    <property type="entry name" value="Ald_DH_C"/>
</dbReference>
<dbReference type="FunFam" id="3.40.605.10:FF:000007">
    <property type="entry name" value="NAD/NADP-dependent betaine aldehyde dehydrogenase"/>
    <property type="match status" value="1"/>
</dbReference>
<evidence type="ECO:0000256" key="4">
    <source>
        <dbReference type="RuleBase" id="RU003345"/>
    </source>
</evidence>
<accession>A0A437MEM8</accession>
<dbReference type="InterPro" id="IPR015590">
    <property type="entry name" value="Aldehyde_DH_dom"/>
</dbReference>
<keyword evidence="7" id="KW-1185">Reference proteome</keyword>
<dbReference type="GO" id="GO:0016620">
    <property type="term" value="F:oxidoreductase activity, acting on the aldehyde or oxo group of donors, NAD or NADP as acceptor"/>
    <property type="evidence" value="ECO:0007669"/>
    <property type="project" value="InterPro"/>
</dbReference>
<gene>
    <name evidence="6" type="ORF">EOD42_13500</name>
</gene>
<dbReference type="InterPro" id="IPR029510">
    <property type="entry name" value="Ald_DH_CS_GLU"/>
</dbReference>
<dbReference type="Gene3D" id="3.40.309.10">
    <property type="entry name" value="Aldehyde Dehydrogenase, Chain A, domain 2"/>
    <property type="match status" value="1"/>
</dbReference>
<protein>
    <submittedName>
        <fullName evidence="6">Aldehyde dehydrogenase family protein</fullName>
    </submittedName>
</protein>
<sequence length="493" mass="52744">MNHIPSTHPFLDGKTKRLLIDGKWLEAASGRTFTTINPATGETLAEVAEGDAEDIDRAVAAARRAFEGPWSRVTPYERQCILLRLADLLEKNFEEMAALDTLDMGAPLQRTRANRQRAVGMLRYYAGQAVSIHGVTTDVSIPGDFAAFTRKEPVGVVGAIIPWNAPLSSSIWKLGPVLATGCTVVLKPAEEAPLTPLRLAELCLEAGVPPGVINVVPGYGETAGAALAGHMDVDKVAFTGSHFTGQKIIKASANNLKRVSLELGGKSPDIVFADADLDAAVPGAAMAVFANSGQICSAGTRLFVEQKVYEEFTHKVADFAKNLRVGDGRDPEVQVGPLVSTEQLERVTGYLAIGRQEGAKPLSGGERLTDGPLANGFFVPPTVFADVRDEMRIAQEEIFGPVISAIPFTDIDEVLARGNATTFGLGSGVWTRDVSKAHRLAKGLRAGSVWVNCYQAMDPAMPFGGYKMSGYGREGGPTHVDEYLNIKAVWIKT</sequence>
<organism evidence="6 7">
    <name type="scientific">Rhodovarius crocodyli</name>
    <dbReference type="NCBI Taxonomy" id="1979269"/>
    <lineage>
        <taxon>Bacteria</taxon>
        <taxon>Pseudomonadati</taxon>
        <taxon>Pseudomonadota</taxon>
        <taxon>Alphaproteobacteria</taxon>
        <taxon>Acetobacterales</taxon>
        <taxon>Roseomonadaceae</taxon>
        <taxon>Rhodovarius</taxon>
    </lineage>
</organism>
<dbReference type="InterPro" id="IPR016161">
    <property type="entry name" value="Ald_DH/histidinol_DH"/>
</dbReference>
<feature type="active site" evidence="3">
    <location>
        <position position="262"/>
    </location>
</feature>
<dbReference type="PANTHER" id="PTHR11699">
    <property type="entry name" value="ALDEHYDE DEHYDROGENASE-RELATED"/>
    <property type="match status" value="1"/>
</dbReference>
<evidence type="ECO:0000256" key="3">
    <source>
        <dbReference type="PROSITE-ProRule" id="PRU10007"/>
    </source>
</evidence>
<evidence type="ECO:0000256" key="2">
    <source>
        <dbReference type="ARBA" id="ARBA00023002"/>
    </source>
</evidence>
<dbReference type="PROSITE" id="PS00687">
    <property type="entry name" value="ALDEHYDE_DEHYDR_GLU"/>
    <property type="match status" value="1"/>
</dbReference>
<dbReference type="Proteomes" id="UP000282957">
    <property type="component" value="Unassembled WGS sequence"/>
</dbReference>
<dbReference type="EMBL" id="SACL01000004">
    <property type="protein sequence ID" value="RVT96131.1"/>
    <property type="molecule type" value="Genomic_DNA"/>
</dbReference>
<keyword evidence="2 4" id="KW-0560">Oxidoreductase</keyword>
<name>A0A437MEM8_9PROT</name>
<comment type="caution">
    <text evidence="6">The sequence shown here is derived from an EMBL/GenBank/DDBJ whole genome shotgun (WGS) entry which is preliminary data.</text>
</comment>
<dbReference type="FunFam" id="3.40.309.10:FF:000012">
    <property type="entry name" value="Betaine aldehyde dehydrogenase"/>
    <property type="match status" value="1"/>
</dbReference>
<evidence type="ECO:0000259" key="5">
    <source>
        <dbReference type="Pfam" id="PF00171"/>
    </source>
</evidence>
<reference evidence="6 7" key="1">
    <citation type="submission" date="2019-01" db="EMBL/GenBank/DDBJ databases">
        <authorList>
            <person name="Chen W.-M."/>
        </authorList>
    </citation>
    <scope>NUCLEOTIDE SEQUENCE [LARGE SCALE GENOMIC DNA]</scope>
    <source>
        <strain evidence="6 7">CCP-6</strain>
    </source>
</reference>
<dbReference type="OrthoDB" id="9772584at2"/>
<evidence type="ECO:0000313" key="6">
    <source>
        <dbReference type="EMBL" id="RVT96131.1"/>
    </source>
</evidence>
<dbReference type="PROSITE" id="PS00070">
    <property type="entry name" value="ALDEHYDE_DEHYDR_CYS"/>
    <property type="match status" value="1"/>
</dbReference>
<feature type="domain" description="Aldehyde dehydrogenase" evidence="5">
    <location>
        <begin position="24"/>
        <end position="489"/>
    </location>
</feature>
<dbReference type="InterPro" id="IPR016160">
    <property type="entry name" value="Ald_DH_CS_CYS"/>
</dbReference>
<evidence type="ECO:0000256" key="1">
    <source>
        <dbReference type="ARBA" id="ARBA00009986"/>
    </source>
</evidence>
<dbReference type="AlphaFoldDB" id="A0A437MEM8"/>
<evidence type="ECO:0000313" key="7">
    <source>
        <dbReference type="Proteomes" id="UP000282957"/>
    </source>
</evidence>
<dbReference type="RefSeq" id="WP_127788064.1">
    <property type="nucleotide sequence ID" value="NZ_SACL01000004.1"/>
</dbReference>
<proteinExistence type="inferred from homology"/>
<dbReference type="InterPro" id="IPR016162">
    <property type="entry name" value="Ald_DH_N"/>
</dbReference>
<comment type="similarity">
    <text evidence="1 4">Belongs to the aldehyde dehydrogenase family.</text>
</comment>
<dbReference type="SUPFAM" id="SSF53720">
    <property type="entry name" value="ALDH-like"/>
    <property type="match status" value="1"/>
</dbReference>